<proteinExistence type="predicted"/>
<dbReference type="EMBL" id="UINC01001059">
    <property type="protein sequence ID" value="SUZ69322.1"/>
    <property type="molecule type" value="Genomic_DNA"/>
</dbReference>
<dbReference type="InterPro" id="IPR038404">
    <property type="entry name" value="TRAP_DctP_sf"/>
</dbReference>
<dbReference type="PROSITE" id="PS51257">
    <property type="entry name" value="PROKAR_LIPOPROTEIN"/>
    <property type="match status" value="1"/>
</dbReference>
<evidence type="ECO:0000313" key="2">
    <source>
        <dbReference type="EMBL" id="SUZ69322.1"/>
    </source>
</evidence>
<dbReference type="InterPro" id="IPR026289">
    <property type="entry name" value="SBP_TakP-like"/>
</dbReference>
<reference evidence="2" key="1">
    <citation type="submission" date="2018-05" db="EMBL/GenBank/DDBJ databases">
        <authorList>
            <person name="Lanie J.A."/>
            <person name="Ng W.-L."/>
            <person name="Kazmierczak K.M."/>
            <person name="Andrzejewski T.M."/>
            <person name="Davidsen T.M."/>
            <person name="Wayne K.J."/>
            <person name="Tettelin H."/>
            <person name="Glass J.I."/>
            <person name="Rusch D."/>
            <person name="Podicherti R."/>
            <person name="Tsui H.-C.T."/>
            <person name="Winkler M.E."/>
        </authorList>
    </citation>
    <scope>NUCLEOTIDE SEQUENCE</scope>
</reference>
<protein>
    <recommendedName>
        <fullName evidence="3">ABC transporter substrate-binding protein</fullName>
    </recommendedName>
</protein>
<dbReference type="SUPFAM" id="SSF53850">
    <property type="entry name" value="Periplasmic binding protein-like II"/>
    <property type="match status" value="1"/>
</dbReference>
<organism evidence="2">
    <name type="scientific">marine metagenome</name>
    <dbReference type="NCBI Taxonomy" id="408172"/>
    <lineage>
        <taxon>unclassified sequences</taxon>
        <taxon>metagenomes</taxon>
        <taxon>ecological metagenomes</taxon>
    </lineage>
</organism>
<dbReference type="GO" id="GO:0031317">
    <property type="term" value="C:tripartite ATP-independent periplasmic transporter complex"/>
    <property type="evidence" value="ECO:0007669"/>
    <property type="project" value="InterPro"/>
</dbReference>
<evidence type="ECO:0008006" key="3">
    <source>
        <dbReference type="Google" id="ProtNLM"/>
    </source>
</evidence>
<dbReference type="Pfam" id="PF03480">
    <property type="entry name" value="DctP"/>
    <property type="match status" value="1"/>
</dbReference>
<keyword evidence="1" id="KW-0732">Signal</keyword>
<sequence length="366" mass="41088">MKKKILSTLLIFLFLGCSDNSVTSSEGNVEIDLNKVYKWNMVTTWPKNYPGLGLAAENLSKYVDEMSNGRMKIKVYGAGELVPAMGVFDAVSQGNVELGHGASYYWTGKVKSSQFYTAVPFGLTAQEINSWIHWGGGQELWEEAYAPFNLMPLAGGNTGVQMAGWFNKEINSIQDLKGLKMRIPGLAGEIFSRAGAETVVLPGSDIFLALQQGVVDAAEWVGPFNDLTFGFHQVAKYYYYPGWHEGGSTLEIIINKEAYESLPDDLRAIVKYAARAVNQEMLDEYTANNNRALTELVEVHGVELRKLPDDVLVELRKISREVMKEFIEGDEMATKIYNSYETFKQDVMEYHEISEKAFIEMRDLED</sequence>
<gene>
    <name evidence="2" type="ORF">METZ01_LOCUS22176</name>
</gene>
<evidence type="ECO:0000256" key="1">
    <source>
        <dbReference type="ARBA" id="ARBA00022729"/>
    </source>
</evidence>
<dbReference type="PANTHER" id="PTHR33376">
    <property type="match status" value="1"/>
</dbReference>
<dbReference type="GO" id="GO:0055085">
    <property type="term" value="P:transmembrane transport"/>
    <property type="evidence" value="ECO:0007669"/>
    <property type="project" value="InterPro"/>
</dbReference>
<dbReference type="NCBIfam" id="NF037995">
    <property type="entry name" value="TRAP_S1"/>
    <property type="match status" value="1"/>
</dbReference>
<dbReference type="InterPro" id="IPR018389">
    <property type="entry name" value="DctP_fam"/>
</dbReference>
<accession>A0A381PQL3</accession>
<dbReference type="PIRSF" id="PIRSF039026">
    <property type="entry name" value="SiaP"/>
    <property type="match status" value="1"/>
</dbReference>
<dbReference type="Gene3D" id="3.40.190.10">
    <property type="entry name" value="Periplasmic binding protein-like II"/>
    <property type="match status" value="1"/>
</dbReference>
<dbReference type="CDD" id="cd13604">
    <property type="entry name" value="PBP2_TRAP_ketoacid_lactate_like"/>
    <property type="match status" value="1"/>
</dbReference>
<dbReference type="Gene3D" id="3.40.190.170">
    <property type="entry name" value="Bacterial extracellular solute-binding protein, family 7"/>
    <property type="match status" value="1"/>
</dbReference>
<dbReference type="AlphaFoldDB" id="A0A381PQL3"/>
<name>A0A381PQL3_9ZZZZ</name>
<dbReference type="PANTHER" id="PTHR33376:SF5">
    <property type="entry name" value="EXTRACYTOPLASMIC SOLUTE RECEPTOR PROTEIN"/>
    <property type="match status" value="1"/>
</dbReference>